<dbReference type="InterPro" id="IPR011624">
    <property type="entry name" value="Metal-dep_PHydrolase_7TM_extra"/>
</dbReference>
<feature type="transmembrane region" description="Helical" evidence="2">
    <location>
        <begin position="473"/>
        <end position="496"/>
    </location>
</feature>
<dbReference type="InterPro" id="IPR006675">
    <property type="entry name" value="HDIG_dom"/>
</dbReference>
<dbReference type="RefSeq" id="WP_304120293.1">
    <property type="nucleotide sequence ID" value="NZ_DYZA01000016.1"/>
</dbReference>
<feature type="transmembrane region" description="Helical" evidence="2">
    <location>
        <begin position="344"/>
        <end position="364"/>
    </location>
</feature>
<evidence type="ECO:0000256" key="1">
    <source>
        <dbReference type="SAM" id="MobiDB-lite"/>
    </source>
</evidence>
<dbReference type="InterPro" id="IPR006674">
    <property type="entry name" value="HD_domain"/>
</dbReference>
<dbReference type="Pfam" id="PF01966">
    <property type="entry name" value="HD"/>
    <property type="match status" value="1"/>
</dbReference>
<sequence length="816" mass="90372">MKKTRKISPVSVSQLLGHSRSMFLHHHHDWGLFSLALALILVSLLCAVQPGRTARVVYPAGEIAAHDVVSDRDLLVEDPQATQQRRDRALALQPMVFDIDKKGIERFRQESLGLLDEINRRGLDDEGLEKVRRAFNERHLSDVSSSAFRLLAASYVQEYLLNTLIPWMESALSNGVIADMRQLSNTDNAAVVRDLDSGTEVLRTQAGGLKDIRMFKVALGRKLRGEEKLNARAKVVLQEVMPLMVVPTLAVNQEVTNQRNEEMLAAVEPVFYKVQTGEVLVRAGDMVTHEQQIKLQALFRSAPDVVDWHVFCGCLILGFFLLLGLFITPSGNKGTVLRTKDQNLIALLLVVFSLASWCTMYLLVAVASTPIAHILAFAFPVAGGTGLAALIFAARRYCTVGLMLSFFATVIFRGDIALFFFYFMSSMTNTWLVLRAQNRQDVVWGSLPLLLWMLMTGLGAALFIHLEWAQLPVLLAALFCNAISSLFLLFALSPVLEMLMGYTTRFRMMELMNLEHPLLQELMMTVPGTYHHSLVVSNLVEAGAAAIGANSLLCKVGALYHDIGKISRPEYFVENQFGGPNPHDRLSPAMSALILFSHVKQGAELAEEYHLGREITDIIVQHHGTRGAMFFYNKALQMGENPRLQDYSYPGPRPQSKEAAIVMLADSVEASSRTLVDPTPARIRAHVTKIVKGVYAEGQLDESDLTFRDLNKLIDSFVRIITGLFHQRIAYPEEKTEQHKTRQKAEEGRKEEAEELKMEWVIGTPGRAGEEKTKEAAEAKGVEGASGGEKEESASGSAREEAGKGGEGVKVEGKGS</sequence>
<dbReference type="InterPro" id="IPR052722">
    <property type="entry name" value="PgpH_phosphodiesterase"/>
</dbReference>
<gene>
    <name evidence="4" type="ORF">K8W16_00730</name>
</gene>
<feature type="region of interest" description="Disordered" evidence="1">
    <location>
        <begin position="734"/>
        <end position="816"/>
    </location>
</feature>
<dbReference type="InterPro" id="IPR011621">
    <property type="entry name" value="Metal-dep_PHydrolase_7TM_intra"/>
</dbReference>
<dbReference type="SUPFAM" id="SSF109604">
    <property type="entry name" value="HD-domain/PDEase-like"/>
    <property type="match status" value="1"/>
</dbReference>
<dbReference type="EMBL" id="DYZA01000016">
    <property type="protein sequence ID" value="HJD96159.1"/>
    <property type="molecule type" value="Genomic_DNA"/>
</dbReference>
<keyword evidence="2" id="KW-0472">Membrane</keyword>
<comment type="caution">
    <text evidence="4">The sequence shown here is derived from an EMBL/GenBank/DDBJ whole genome shotgun (WGS) entry which is preliminary data.</text>
</comment>
<feature type="transmembrane region" description="Helical" evidence="2">
    <location>
        <begin position="370"/>
        <end position="393"/>
    </location>
</feature>
<dbReference type="PANTHER" id="PTHR36442:SF1">
    <property type="entry name" value="CYCLIC-DI-AMP PHOSPHODIESTERASE PGPH"/>
    <property type="match status" value="1"/>
</dbReference>
<feature type="transmembrane region" description="Helical" evidence="2">
    <location>
        <begin position="308"/>
        <end position="332"/>
    </location>
</feature>
<feature type="transmembrane region" description="Helical" evidence="2">
    <location>
        <begin position="400"/>
        <end position="423"/>
    </location>
</feature>
<feature type="domain" description="HD" evidence="3">
    <location>
        <begin position="529"/>
        <end position="671"/>
    </location>
</feature>
<reference evidence="4" key="1">
    <citation type="journal article" date="2021" name="PeerJ">
        <title>Extensive microbial diversity within the chicken gut microbiome revealed by metagenomics and culture.</title>
        <authorList>
            <person name="Gilroy R."/>
            <person name="Ravi A."/>
            <person name="Getino M."/>
            <person name="Pursley I."/>
            <person name="Horton D.L."/>
            <person name="Alikhan N.F."/>
            <person name="Baker D."/>
            <person name="Gharbi K."/>
            <person name="Hall N."/>
            <person name="Watson M."/>
            <person name="Adriaenssens E.M."/>
            <person name="Foster-Nyarko E."/>
            <person name="Jarju S."/>
            <person name="Secka A."/>
            <person name="Antonio M."/>
            <person name="Oren A."/>
            <person name="Chaudhuri R.R."/>
            <person name="La Ragione R."/>
            <person name="Hildebrand F."/>
            <person name="Pallen M.J."/>
        </authorList>
    </citation>
    <scope>NUCLEOTIDE SEQUENCE</scope>
    <source>
        <strain evidence="4">ChiGjej2B2-19336</strain>
    </source>
</reference>
<feature type="compositionally biased region" description="Basic and acidic residues" evidence="1">
    <location>
        <begin position="788"/>
        <end position="816"/>
    </location>
</feature>
<dbReference type="Gene3D" id="1.10.3210.10">
    <property type="entry name" value="Hypothetical protein af1432"/>
    <property type="match status" value="1"/>
</dbReference>
<feature type="compositionally biased region" description="Basic and acidic residues" evidence="1">
    <location>
        <begin position="734"/>
        <end position="758"/>
    </location>
</feature>
<feature type="transmembrane region" description="Helical" evidence="2">
    <location>
        <begin position="443"/>
        <end position="466"/>
    </location>
</feature>
<evidence type="ECO:0000313" key="5">
    <source>
        <dbReference type="Proteomes" id="UP000698963"/>
    </source>
</evidence>
<dbReference type="Proteomes" id="UP000698963">
    <property type="component" value="Unassembled WGS sequence"/>
</dbReference>
<evidence type="ECO:0000259" key="3">
    <source>
        <dbReference type="PROSITE" id="PS51831"/>
    </source>
</evidence>
<dbReference type="NCBIfam" id="TIGR00277">
    <property type="entry name" value="HDIG"/>
    <property type="match status" value="1"/>
</dbReference>
<dbReference type="PANTHER" id="PTHR36442">
    <property type="entry name" value="CYCLIC-DI-AMP PHOSPHODIESTERASE PGPH"/>
    <property type="match status" value="1"/>
</dbReference>
<organism evidence="4 5">
    <name type="scientific">Mailhella massiliensis</name>
    <dbReference type="NCBI Taxonomy" id="1903261"/>
    <lineage>
        <taxon>Bacteria</taxon>
        <taxon>Pseudomonadati</taxon>
        <taxon>Thermodesulfobacteriota</taxon>
        <taxon>Desulfovibrionia</taxon>
        <taxon>Desulfovibrionales</taxon>
        <taxon>Desulfovibrionaceae</taxon>
        <taxon>Mailhella</taxon>
    </lineage>
</organism>
<dbReference type="PROSITE" id="PS51831">
    <property type="entry name" value="HD"/>
    <property type="match status" value="1"/>
</dbReference>
<dbReference type="InterPro" id="IPR003607">
    <property type="entry name" value="HD/PDEase_dom"/>
</dbReference>
<name>A0A921AU54_9BACT</name>
<accession>A0A921AU54</accession>
<dbReference type="AlphaFoldDB" id="A0A921AU54"/>
<keyword evidence="2" id="KW-0812">Transmembrane</keyword>
<evidence type="ECO:0000313" key="4">
    <source>
        <dbReference type="EMBL" id="HJD96159.1"/>
    </source>
</evidence>
<feature type="compositionally biased region" description="Basic and acidic residues" evidence="1">
    <location>
        <begin position="768"/>
        <end position="781"/>
    </location>
</feature>
<dbReference type="SMART" id="SM00471">
    <property type="entry name" value="HDc"/>
    <property type="match status" value="1"/>
</dbReference>
<dbReference type="CDD" id="cd00077">
    <property type="entry name" value="HDc"/>
    <property type="match status" value="1"/>
</dbReference>
<keyword evidence="2" id="KW-1133">Transmembrane helix</keyword>
<proteinExistence type="predicted"/>
<evidence type="ECO:0000256" key="2">
    <source>
        <dbReference type="SAM" id="Phobius"/>
    </source>
</evidence>
<dbReference type="Pfam" id="PF07697">
    <property type="entry name" value="7TMR-HDED"/>
    <property type="match status" value="1"/>
</dbReference>
<dbReference type="Pfam" id="PF07698">
    <property type="entry name" value="7TM-7TMR_HD"/>
    <property type="match status" value="1"/>
</dbReference>
<protein>
    <submittedName>
        <fullName evidence="4">HDIG domain-containing protein</fullName>
    </submittedName>
</protein>
<reference evidence="4" key="2">
    <citation type="submission" date="2021-09" db="EMBL/GenBank/DDBJ databases">
        <authorList>
            <person name="Gilroy R."/>
        </authorList>
    </citation>
    <scope>NUCLEOTIDE SEQUENCE</scope>
    <source>
        <strain evidence="4">ChiGjej2B2-19336</strain>
    </source>
</reference>